<dbReference type="EMBL" id="VFLP01000026">
    <property type="protein sequence ID" value="TRX93885.1"/>
    <property type="molecule type" value="Genomic_DNA"/>
</dbReference>
<evidence type="ECO:0000256" key="1">
    <source>
        <dbReference type="SAM" id="MobiDB-lite"/>
    </source>
</evidence>
<dbReference type="AlphaFoldDB" id="A0A553I122"/>
<name>A0A553I122_9PEZI</name>
<evidence type="ECO:0000313" key="3">
    <source>
        <dbReference type="Proteomes" id="UP000319160"/>
    </source>
</evidence>
<organism evidence="2 3">
    <name type="scientific">Xylaria flabelliformis</name>
    <dbReference type="NCBI Taxonomy" id="2512241"/>
    <lineage>
        <taxon>Eukaryota</taxon>
        <taxon>Fungi</taxon>
        <taxon>Dikarya</taxon>
        <taxon>Ascomycota</taxon>
        <taxon>Pezizomycotina</taxon>
        <taxon>Sordariomycetes</taxon>
        <taxon>Xylariomycetidae</taxon>
        <taxon>Xylariales</taxon>
        <taxon>Xylariaceae</taxon>
        <taxon>Xylaria</taxon>
    </lineage>
</organism>
<keyword evidence="3" id="KW-1185">Reference proteome</keyword>
<dbReference type="Proteomes" id="UP000319160">
    <property type="component" value="Unassembled WGS sequence"/>
</dbReference>
<dbReference type="OrthoDB" id="3437960at2759"/>
<protein>
    <recommendedName>
        <fullName evidence="4">C2H2-type domain-containing protein</fullName>
    </recommendedName>
</protein>
<comment type="caution">
    <text evidence="2">The sequence shown here is derived from an EMBL/GenBank/DDBJ whole genome shotgun (WGS) entry which is preliminary data.</text>
</comment>
<accession>A0A553I122</accession>
<dbReference type="Gene3D" id="3.30.160.60">
    <property type="entry name" value="Classic Zinc Finger"/>
    <property type="match status" value="1"/>
</dbReference>
<feature type="compositionally biased region" description="Polar residues" evidence="1">
    <location>
        <begin position="354"/>
        <end position="375"/>
    </location>
</feature>
<gene>
    <name evidence="2" type="ORF">FHL15_005267</name>
</gene>
<proteinExistence type="predicted"/>
<reference evidence="3" key="1">
    <citation type="submission" date="2019-06" db="EMBL/GenBank/DDBJ databases">
        <title>Draft genome sequence of the griseofulvin-producing fungus Xylaria cubensis strain G536.</title>
        <authorList>
            <person name="Mead M.E."/>
            <person name="Raja H.A."/>
            <person name="Steenwyk J.L."/>
            <person name="Knowles S.L."/>
            <person name="Oberlies N.H."/>
            <person name="Rokas A."/>
        </authorList>
    </citation>
    <scope>NUCLEOTIDE SEQUENCE [LARGE SCALE GENOMIC DNA]</scope>
    <source>
        <strain evidence="3">G536</strain>
    </source>
</reference>
<dbReference type="STRING" id="2512241.A0A553I122"/>
<feature type="compositionally biased region" description="Low complexity" evidence="1">
    <location>
        <begin position="21"/>
        <end position="31"/>
    </location>
</feature>
<feature type="region of interest" description="Disordered" evidence="1">
    <location>
        <begin position="343"/>
        <end position="389"/>
    </location>
</feature>
<evidence type="ECO:0000313" key="2">
    <source>
        <dbReference type="EMBL" id="TRX93885.1"/>
    </source>
</evidence>
<sequence>MPVRKYGISLVPVTSYFLLPTSDSVPSTTSPNHRRGRTTAPLPKMDSSFLDPSVGGYVLEDPLNSSNSAHSGDASSHWPWLDEYGPFDLEQGSLQSNDLQPEGLQHIHHTSHDVVSHKALTNSLTFPASHQGDYLNFPHTSSERPNGLTSWIPYPPRLSAGNYAIQEPEHCLMYRSPPIYDNSQLTFETNPMSEFTNSFRGSNDFSASPMPYFGQFSTADLGTLPQPLNAEDTASQASCNSKCTSSVCDNENCSVTGIPCDDPACVDNITPAEVPDLTNQLPTQVASITDSFHQSHSQPCNHTESEHLVARTLGELRAPAELHTQEKAPLGFQLDTVVSRIGGQFPDGDYEPHVSSSPQLSTEIETSGPKDSQIPSLLLPPGEDEDSEPETHICQWTAHPHTNPHTGENEICGAEFTNTKDFHDHLCDFHVGKLTSHTGYACLWVGCPRKHDRPFVTRGKLRRHVATHSICK</sequence>
<feature type="region of interest" description="Disordered" evidence="1">
    <location>
        <begin position="21"/>
        <end position="46"/>
    </location>
</feature>
<evidence type="ECO:0008006" key="4">
    <source>
        <dbReference type="Google" id="ProtNLM"/>
    </source>
</evidence>